<dbReference type="AlphaFoldDB" id="A0A9W7DIY7"/>
<sequence length="358" mass="40271">MTSYKFVCNFPGCGKSFKRRDYLSRHEANHALTKPYSCQICDFKFARKDLLEKHKSSKSHNSKLAKFNSNNHHQQQQQQQNQQQQQQQNQQNQQIQQLVPIPNSYQSAIPHATQTHQQQQQVQQQQQQVQQQAQISTAAATVSIPMKSVAVSVSVSGESTTLSSPAHNNNSNNNNNNLSPSSSRQHYSIPNRPHSSLAKLDPLLNPVTVDGISSEAMHDFEDFAPLEDPISWLFGNVSTDGSRIPFFNNQLQDATNNGNFSNNEYSDSSNFFNYNNSNLVPSTNNFNGNIGSGFNSGYLPNNNSNIVTSPNGPNNNNNDANSMQYYSGFVPPFNRNANNDYYSYSYLDSVYGWYCYFG</sequence>
<dbReference type="SUPFAM" id="SSF57667">
    <property type="entry name" value="beta-beta-alpha zinc fingers"/>
    <property type="match status" value="1"/>
</dbReference>
<evidence type="ECO:0000256" key="8">
    <source>
        <dbReference type="SAM" id="MobiDB-lite"/>
    </source>
</evidence>
<dbReference type="InterPro" id="IPR013087">
    <property type="entry name" value="Znf_C2H2_type"/>
</dbReference>
<dbReference type="OrthoDB" id="8922241at2759"/>
<dbReference type="PANTHER" id="PTHR40626">
    <property type="entry name" value="MIP31509P"/>
    <property type="match status" value="1"/>
</dbReference>
<dbReference type="GO" id="GO:0005634">
    <property type="term" value="C:nucleus"/>
    <property type="evidence" value="ECO:0007669"/>
    <property type="project" value="UniProtKB-SubCell"/>
</dbReference>
<reference evidence="10" key="1">
    <citation type="submission" date="2023-04" db="EMBL/GenBank/DDBJ databases">
        <title>Ambrosiozyma monospora NBRC 1965.</title>
        <authorList>
            <person name="Ichikawa N."/>
            <person name="Sato H."/>
            <person name="Tonouchi N."/>
        </authorList>
    </citation>
    <scope>NUCLEOTIDE SEQUENCE</scope>
    <source>
        <strain evidence="10">NBRC 1965</strain>
    </source>
</reference>
<dbReference type="PANTHER" id="PTHR40626:SF31">
    <property type="entry name" value="TRANSCRIPTIONAL ACTIVATOR_REPRESSOR MOT3"/>
    <property type="match status" value="1"/>
</dbReference>
<keyword evidence="11" id="KW-1185">Reference proteome</keyword>
<dbReference type="Proteomes" id="UP001165063">
    <property type="component" value="Unassembled WGS sequence"/>
</dbReference>
<dbReference type="PROSITE" id="PS00028">
    <property type="entry name" value="ZINC_FINGER_C2H2_1"/>
    <property type="match status" value="2"/>
</dbReference>
<feature type="domain" description="C2H2-type" evidence="9">
    <location>
        <begin position="6"/>
        <end position="35"/>
    </location>
</feature>
<keyword evidence="5" id="KW-0862">Zinc</keyword>
<evidence type="ECO:0000313" key="10">
    <source>
        <dbReference type="EMBL" id="GMG40663.1"/>
    </source>
</evidence>
<feature type="region of interest" description="Disordered" evidence="8">
    <location>
        <begin position="54"/>
        <end position="94"/>
    </location>
</feature>
<protein>
    <submittedName>
        <fullName evidence="10">Unnamed protein product</fullName>
    </submittedName>
</protein>
<comment type="subcellular location">
    <subcellularLocation>
        <location evidence="1">Nucleus</location>
    </subcellularLocation>
</comment>
<evidence type="ECO:0000256" key="5">
    <source>
        <dbReference type="ARBA" id="ARBA00022833"/>
    </source>
</evidence>
<evidence type="ECO:0000259" key="9">
    <source>
        <dbReference type="PROSITE" id="PS50157"/>
    </source>
</evidence>
<dbReference type="Gene3D" id="3.30.160.60">
    <property type="entry name" value="Classic Zinc Finger"/>
    <property type="match status" value="2"/>
</dbReference>
<evidence type="ECO:0000256" key="4">
    <source>
        <dbReference type="ARBA" id="ARBA00022771"/>
    </source>
</evidence>
<keyword evidence="2" id="KW-0479">Metal-binding</keyword>
<accession>A0A9W7DIY7</accession>
<evidence type="ECO:0000313" key="11">
    <source>
        <dbReference type="Proteomes" id="UP001165063"/>
    </source>
</evidence>
<dbReference type="SMART" id="SM00355">
    <property type="entry name" value="ZnF_C2H2"/>
    <property type="match status" value="2"/>
</dbReference>
<keyword evidence="4 7" id="KW-0863">Zinc-finger</keyword>
<dbReference type="EMBL" id="BSXU01004053">
    <property type="protein sequence ID" value="GMG40663.1"/>
    <property type="molecule type" value="Genomic_DNA"/>
</dbReference>
<keyword evidence="3" id="KW-0677">Repeat</keyword>
<feature type="compositionally biased region" description="Low complexity" evidence="8">
    <location>
        <begin position="74"/>
        <end position="94"/>
    </location>
</feature>
<proteinExistence type="predicted"/>
<dbReference type="InterPro" id="IPR036236">
    <property type="entry name" value="Znf_C2H2_sf"/>
</dbReference>
<keyword evidence="6" id="KW-0539">Nucleus</keyword>
<organism evidence="10 11">
    <name type="scientific">Ambrosiozyma monospora</name>
    <name type="common">Yeast</name>
    <name type="synonym">Endomycopsis monosporus</name>
    <dbReference type="NCBI Taxonomy" id="43982"/>
    <lineage>
        <taxon>Eukaryota</taxon>
        <taxon>Fungi</taxon>
        <taxon>Dikarya</taxon>
        <taxon>Ascomycota</taxon>
        <taxon>Saccharomycotina</taxon>
        <taxon>Pichiomycetes</taxon>
        <taxon>Pichiales</taxon>
        <taxon>Pichiaceae</taxon>
        <taxon>Ambrosiozyma</taxon>
    </lineage>
</organism>
<comment type="caution">
    <text evidence="10">The sequence shown here is derived from an EMBL/GenBank/DDBJ whole genome shotgun (WGS) entry which is preliminary data.</text>
</comment>
<dbReference type="InterPro" id="IPR051059">
    <property type="entry name" value="VerF-like"/>
</dbReference>
<dbReference type="PROSITE" id="PS50157">
    <property type="entry name" value="ZINC_FINGER_C2H2_2"/>
    <property type="match status" value="2"/>
</dbReference>
<evidence type="ECO:0000256" key="6">
    <source>
        <dbReference type="ARBA" id="ARBA00023242"/>
    </source>
</evidence>
<dbReference type="GO" id="GO:0000978">
    <property type="term" value="F:RNA polymerase II cis-regulatory region sequence-specific DNA binding"/>
    <property type="evidence" value="ECO:0007669"/>
    <property type="project" value="InterPro"/>
</dbReference>
<feature type="compositionally biased region" description="Low complexity" evidence="8">
    <location>
        <begin position="159"/>
        <end position="183"/>
    </location>
</feature>
<evidence type="ECO:0000256" key="3">
    <source>
        <dbReference type="ARBA" id="ARBA00022737"/>
    </source>
</evidence>
<feature type="region of interest" description="Disordered" evidence="8">
    <location>
        <begin position="159"/>
        <end position="197"/>
    </location>
</feature>
<evidence type="ECO:0000256" key="7">
    <source>
        <dbReference type="PROSITE-ProRule" id="PRU00042"/>
    </source>
</evidence>
<dbReference type="Pfam" id="PF00096">
    <property type="entry name" value="zf-C2H2"/>
    <property type="match status" value="2"/>
</dbReference>
<evidence type="ECO:0000256" key="1">
    <source>
        <dbReference type="ARBA" id="ARBA00004123"/>
    </source>
</evidence>
<gene>
    <name evidence="10" type="ORF">Amon01_000638600</name>
</gene>
<name>A0A9W7DIY7_AMBMO</name>
<evidence type="ECO:0000256" key="2">
    <source>
        <dbReference type="ARBA" id="ARBA00022723"/>
    </source>
</evidence>
<dbReference type="GO" id="GO:0008270">
    <property type="term" value="F:zinc ion binding"/>
    <property type="evidence" value="ECO:0007669"/>
    <property type="project" value="UniProtKB-KW"/>
</dbReference>
<dbReference type="GO" id="GO:0000981">
    <property type="term" value="F:DNA-binding transcription factor activity, RNA polymerase II-specific"/>
    <property type="evidence" value="ECO:0007669"/>
    <property type="project" value="InterPro"/>
</dbReference>
<feature type="domain" description="C2H2-type" evidence="9">
    <location>
        <begin position="36"/>
        <end position="65"/>
    </location>
</feature>
<dbReference type="GO" id="GO:0000785">
    <property type="term" value="C:chromatin"/>
    <property type="evidence" value="ECO:0007669"/>
    <property type="project" value="TreeGrafter"/>
</dbReference>